<keyword evidence="3" id="KW-0479">Metal-binding</keyword>
<dbReference type="PROSITE" id="PS50016">
    <property type="entry name" value="ZF_PHD_2"/>
    <property type="match status" value="2"/>
</dbReference>
<feature type="region of interest" description="Disordered" evidence="14">
    <location>
        <begin position="775"/>
        <end position="938"/>
    </location>
</feature>
<dbReference type="SMART" id="SM00249">
    <property type="entry name" value="PHD"/>
    <property type="match status" value="2"/>
</dbReference>
<keyword evidence="9" id="KW-0804">Transcription</keyword>
<evidence type="ECO:0000256" key="3">
    <source>
        <dbReference type="ARBA" id="ARBA00022723"/>
    </source>
</evidence>
<organism evidence="17 18">
    <name type="scientific">Armadillidium nasatum</name>
    <dbReference type="NCBI Taxonomy" id="96803"/>
    <lineage>
        <taxon>Eukaryota</taxon>
        <taxon>Metazoa</taxon>
        <taxon>Ecdysozoa</taxon>
        <taxon>Arthropoda</taxon>
        <taxon>Crustacea</taxon>
        <taxon>Multicrustacea</taxon>
        <taxon>Malacostraca</taxon>
        <taxon>Eumalacostraca</taxon>
        <taxon>Peracarida</taxon>
        <taxon>Isopoda</taxon>
        <taxon>Oniscidea</taxon>
        <taxon>Crinocheta</taxon>
        <taxon>Armadillidiidae</taxon>
        <taxon>Armadillidium</taxon>
    </lineage>
</organism>
<dbReference type="Pfam" id="PF00628">
    <property type="entry name" value="PHD"/>
    <property type="match status" value="2"/>
</dbReference>
<dbReference type="Gene3D" id="1.20.920.10">
    <property type="entry name" value="Bromodomain-like"/>
    <property type="match status" value="1"/>
</dbReference>
<evidence type="ECO:0000256" key="10">
    <source>
        <dbReference type="ARBA" id="ARBA00023242"/>
    </source>
</evidence>
<accession>A0A5N5TFF6</accession>
<feature type="domain" description="Bromo" evidence="15">
    <location>
        <begin position="959"/>
        <end position="1029"/>
    </location>
</feature>
<dbReference type="Gene3D" id="3.30.40.10">
    <property type="entry name" value="Zinc/RING finger domain, C3HC4 (zinc finger)"/>
    <property type="match status" value="2"/>
</dbReference>
<dbReference type="InterPro" id="IPR013083">
    <property type="entry name" value="Znf_RING/FYVE/PHD"/>
</dbReference>
<keyword evidence="7 13" id="KW-0175">Coiled coil</keyword>
<feature type="compositionally biased region" description="Basic and acidic residues" evidence="14">
    <location>
        <begin position="317"/>
        <end position="337"/>
    </location>
</feature>
<dbReference type="GO" id="GO:0005634">
    <property type="term" value="C:nucleus"/>
    <property type="evidence" value="ECO:0007669"/>
    <property type="project" value="UniProtKB-SubCell"/>
</dbReference>
<evidence type="ECO:0000256" key="7">
    <source>
        <dbReference type="ARBA" id="ARBA00023054"/>
    </source>
</evidence>
<evidence type="ECO:0000256" key="5">
    <source>
        <dbReference type="ARBA" id="ARBA00022833"/>
    </source>
</evidence>
<dbReference type="AlphaFoldDB" id="A0A5N5TFF6"/>
<sequence>MNENEAYKMSLWLQKVPFLAMNPTQKTEIIGYVCHELLQNKAVIKQIEDSLDKHNGLKTEKWKLDARIRKLRMSVARKRIYTTAMRNMSEVHRDDSNMSTMSGMSTSMWDVEKSGTDKKEESKMKEEEEDEDEDENENESGNESDAPEESHSTAAYEDKNLNADEANSALENLQKQMDQVRQQLFETSQQVRGYNGGQDRYQRTLWILPHAGGPFMEGINSCDYVGRSHFPVEVPSPIPREGLSLEEVNASCKNLKKEDDSEEKSQIKIETDDKRDVKMEVDIVIGEKVSEVKSEIDEKKPLEIKIEQKLVNGDNTEPEKVIKDENVKPKIEEESVKPGDSTNGISSKSVNDTDNGKVGSNDSVCKTPDSNTSQQNILKVGENHATANHASKDSSLVDAVDKDLVATGLGLIPGQYLRPEHNSLVSNNMSHQELLEKLHQTAEALPIPPEYKTGWWHFKNFETLQEMITTLNERGARERELRRFLERNINIIKNTLAKVDQETTSLENISEEEKVFYDSFGFPTQDEPYHWSLDIALKVDLMSLEAIYALEEKITNASMQNKNWRLNEGNERPQYDFSSSSVSQEDRKNPIHIGRELLLNLEEGIERRYLKPPLGVLPTPKNENGVEPKNVTDSPKGLGNWREAVSKCETAAQLAMCTYMLETAVAWDRSIMKAFCQFCHSGDFEEKLLLCDGCDRGYHTHCFKPPMNTIPDGDWYCYECVNKFSDGSQRHCLVCGGIEGRTLVHCASCPRAYHTSCINPPLTKVPRNKWNCPACSSKSPRGRRGRSKKTPDGGSAPSTPVNQSKTSSPTDLGTSNSVNQTNSTSLSLPNLQSNCASPPPNTATESLETPATPGGVEPLSLSNNSPTHPSSASLPPSPQNNNNNVISCTPAPVSTPPTPVSITTSNAIPNTTPNGNVASSAPSLPNSNTISNASKKERGLKKKDLRDLTLCKVIQKELMSHEDAWPFLLPVNTRQFPTYKKIIKKPIDLSTINKRLEDTFYKSKEDYSEDLHLMFNNCETFNEDDSPVL</sequence>
<feature type="compositionally biased region" description="Basic and acidic residues" evidence="14">
    <location>
        <begin position="110"/>
        <end position="126"/>
    </location>
</feature>
<dbReference type="Pfam" id="PF00439">
    <property type="entry name" value="Bromodomain"/>
    <property type="match status" value="1"/>
</dbReference>
<comment type="similarity">
    <text evidence="2">Belongs to the WAL family.</text>
</comment>
<dbReference type="OrthoDB" id="784962at2759"/>
<dbReference type="Proteomes" id="UP000326759">
    <property type="component" value="Unassembled WGS sequence"/>
</dbReference>
<dbReference type="GO" id="GO:0000785">
    <property type="term" value="C:chromatin"/>
    <property type="evidence" value="ECO:0007669"/>
    <property type="project" value="TreeGrafter"/>
</dbReference>
<dbReference type="EMBL" id="SEYY01001249">
    <property type="protein sequence ID" value="KAB7505406.1"/>
    <property type="molecule type" value="Genomic_DNA"/>
</dbReference>
<dbReference type="PANTHER" id="PTHR45915">
    <property type="entry name" value="TRANSCRIPTION INTERMEDIARY FACTOR"/>
    <property type="match status" value="1"/>
</dbReference>
<dbReference type="PROSITE" id="PS50014">
    <property type="entry name" value="BROMODOMAIN_2"/>
    <property type="match status" value="1"/>
</dbReference>
<feature type="compositionally biased region" description="Polar residues" evidence="14">
    <location>
        <begin position="828"/>
        <end position="849"/>
    </location>
</feature>
<dbReference type="InterPro" id="IPR019786">
    <property type="entry name" value="Zinc_finger_PHD-type_CS"/>
</dbReference>
<evidence type="ECO:0000259" key="15">
    <source>
        <dbReference type="PROSITE" id="PS50014"/>
    </source>
</evidence>
<dbReference type="InterPro" id="IPR018359">
    <property type="entry name" value="Bromodomain_CS"/>
</dbReference>
<feature type="compositionally biased region" description="Polar residues" evidence="14">
    <location>
        <begin position="796"/>
        <end position="813"/>
    </location>
</feature>
<evidence type="ECO:0000256" key="9">
    <source>
        <dbReference type="ARBA" id="ARBA00023163"/>
    </source>
</evidence>
<gene>
    <name evidence="17" type="primary">BAZ2B</name>
    <name evidence="17" type="ORF">Anas_03938</name>
</gene>
<comment type="caution">
    <text evidence="17">The sequence shown here is derived from an EMBL/GenBank/DDBJ whole genome shotgun (WGS) entry which is preliminary data.</text>
</comment>
<keyword evidence="4 12" id="KW-0863">Zinc-finger</keyword>
<evidence type="ECO:0000256" key="11">
    <source>
        <dbReference type="PROSITE-ProRule" id="PRU00035"/>
    </source>
</evidence>
<name>A0A5N5TFF6_9CRUS</name>
<dbReference type="PROSITE" id="PS00633">
    <property type="entry name" value="BROMODOMAIN_1"/>
    <property type="match status" value="1"/>
</dbReference>
<dbReference type="SMART" id="SM00297">
    <property type="entry name" value="BROMO"/>
    <property type="match status" value="1"/>
</dbReference>
<dbReference type="FunFam" id="3.30.40.10:FF:000199">
    <property type="entry name" value="Bromodomain adjacent to zinc finger domain 2B"/>
    <property type="match status" value="1"/>
</dbReference>
<feature type="domain" description="PHD-type" evidence="16">
    <location>
        <begin position="673"/>
        <end position="723"/>
    </location>
</feature>
<dbReference type="InterPro" id="IPR019787">
    <property type="entry name" value="Znf_PHD-finger"/>
</dbReference>
<keyword evidence="18" id="KW-1185">Reference proteome</keyword>
<dbReference type="Pfam" id="PF15613">
    <property type="entry name" value="WSD"/>
    <property type="match status" value="1"/>
</dbReference>
<proteinExistence type="inferred from homology"/>
<feature type="region of interest" description="Disordered" evidence="14">
    <location>
        <begin position="315"/>
        <end position="374"/>
    </location>
</feature>
<feature type="compositionally biased region" description="Low complexity" evidence="14">
    <location>
        <begin position="865"/>
        <end position="892"/>
    </location>
</feature>
<keyword evidence="5" id="KW-0862">Zinc</keyword>
<feature type="compositionally biased region" description="Low complexity" evidence="14">
    <location>
        <begin position="814"/>
        <end position="827"/>
    </location>
</feature>
<dbReference type="InterPro" id="IPR036427">
    <property type="entry name" value="Bromodomain-like_sf"/>
</dbReference>
<evidence type="ECO:0000259" key="16">
    <source>
        <dbReference type="PROSITE" id="PS50016"/>
    </source>
</evidence>
<dbReference type="InterPro" id="IPR001965">
    <property type="entry name" value="Znf_PHD"/>
</dbReference>
<keyword evidence="6" id="KW-0805">Transcription regulation</keyword>
<protein>
    <submittedName>
        <fullName evidence="17">Bromodomain adjacent to zinc finger domain protein 2B</fullName>
    </submittedName>
</protein>
<feature type="compositionally biased region" description="Low complexity" evidence="14">
    <location>
        <begin position="98"/>
        <end position="108"/>
    </location>
</feature>
<dbReference type="InterPro" id="IPR028941">
    <property type="entry name" value="WHIM2_dom"/>
</dbReference>
<evidence type="ECO:0000256" key="13">
    <source>
        <dbReference type="SAM" id="Coils"/>
    </source>
</evidence>
<dbReference type="SUPFAM" id="SSF47370">
    <property type="entry name" value="Bromodomain"/>
    <property type="match status" value="1"/>
</dbReference>
<dbReference type="CDD" id="cd15545">
    <property type="entry name" value="PHD_BAZ2A_like"/>
    <property type="match status" value="1"/>
</dbReference>
<evidence type="ECO:0000256" key="12">
    <source>
        <dbReference type="PROSITE-ProRule" id="PRU00146"/>
    </source>
</evidence>
<evidence type="ECO:0000256" key="6">
    <source>
        <dbReference type="ARBA" id="ARBA00023015"/>
    </source>
</evidence>
<feature type="non-terminal residue" evidence="17">
    <location>
        <position position="1029"/>
    </location>
</feature>
<dbReference type="PRINTS" id="PR00503">
    <property type="entry name" value="BROMODOMAIN"/>
</dbReference>
<keyword evidence="10" id="KW-0539">Nucleus</keyword>
<feature type="region of interest" description="Disordered" evidence="14">
    <location>
        <begin position="92"/>
        <end position="152"/>
    </location>
</feature>
<evidence type="ECO:0000256" key="8">
    <source>
        <dbReference type="ARBA" id="ARBA00023117"/>
    </source>
</evidence>
<dbReference type="GO" id="GO:0008270">
    <property type="term" value="F:zinc ion binding"/>
    <property type="evidence" value="ECO:0007669"/>
    <property type="project" value="UniProtKB-KW"/>
</dbReference>
<dbReference type="PANTHER" id="PTHR45915:SF2">
    <property type="entry name" value="TOUTATIS, ISOFORM E"/>
    <property type="match status" value="1"/>
</dbReference>
<evidence type="ECO:0000313" key="18">
    <source>
        <dbReference type="Proteomes" id="UP000326759"/>
    </source>
</evidence>
<dbReference type="InterPro" id="IPR011011">
    <property type="entry name" value="Znf_FYVE_PHD"/>
</dbReference>
<comment type="subcellular location">
    <subcellularLocation>
        <location evidence="1">Nucleus</location>
    </subcellularLocation>
</comment>
<feature type="compositionally biased region" description="Polar residues" evidence="14">
    <location>
        <begin position="340"/>
        <end position="374"/>
    </location>
</feature>
<feature type="coiled-coil region" evidence="13">
    <location>
        <begin position="482"/>
        <end position="512"/>
    </location>
</feature>
<feature type="compositionally biased region" description="Acidic residues" evidence="14">
    <location>
        <begin position="127"/>
        <end position="147"/>
    </location>
</feature>
<evidence type="ECO:0000256" key="4">
    <source>
        <dbReference type="ARBA" id="ARBA00022771"/>
    </source>
</evidence>
<dbReference type="PROSITE" id="PS01359">
    <property type="entry name" value="ZF_PHD_1"/>
    <property type="match status" value="1"/>
</dbReference>
<evidence type="ECO:0000256" key="1">
    <source>
        <dbReference type="ARBA" id="ARBA00004123"/>
    </source>
</evidence>
<feature type="compositionally biased region" description="Polar residues" evidence="14">
    <location>
        <begin position="906"/>
        <end position="933"/>
    </location>
</feature>
<evidence type="ECO:0000313" key="17">
    <source>
        <dbReference type="EMBL" id="KAB7505406.1"/>
    </source>
</evidence>
<dbReference type="SUPFAM" id="SSF57903">
    <property type="entry name" value="FYVE/PHD zinc finger"/>
    <property type="match status" value="2"/>
</dbReference>
<dbReference type="InterPro" id="IPR001487">
    <property type="entry name" value="Bromodomain"/>
</dbReference>
<reference evidence="17 18" key="1">
    <citation type="journal article" date="2019" name="PLoS Biol.">
        <title>Sex chromosomes control vertical transmission of feminizing Wolbachia symbionts in an isopod.</title>
        <authorList>
            <person name="Becking T."/>
            <person name="Chebbi M.A."/>
            <person name="Giraud I."/>
            <person name="Moumen B."/>
            <person name="Laverre T."/>
            <person name="Caubet Y."/>
            <person name="Peccoud J."/>
            <person name="Gilbert C."/>
            <person name="Cordaux R."/>
        </authorList>
    </citation>
    <scope>NUCLEOTIDE SEQUENCE [LARGE SCALE GENOMIC DNA]</scope>
    <source>
        <strain evidence="17">ANa2</strain>
        <tissue evidence="17">Whole body excluding digestive tract and cuticle</tissue>
    </source>
</reference>
<evidence type="ECO:0000256" key="2">
    <source>
        <dbReference type="ARBA" id="ARBA00007444"/>
    </source>
</evidence>
<keyword evidence="8 11" id="KW-0103">Bromodomain</keyword>
<feature type="domain" description="PHD-type" evidence="16">
    <location>
        <begin position="729"/>
        <end position="778"/>
    </location>
</feature>
<evidence type="ECO:0000256" key="14">
    <source>
        <dbReference type="SAM" id="MobiDB-lite"/>
    </source>
</evidence>